<feature type="domain" description="Uroporphyrinogen decarboxylase (URO-D)" evidence="1">
    <location>
        <begin position="95"/>
        <end position="343"/>
    </location>
</feature>
<dbReference type="SUPFAM" id="SSF51726">
    <property type="entry name" value="UROD/MetE-like"/>
    <property type="match status" value="1"/>
</dbReference>
<evidence type="ECO:0000313" key="2">
    <source>
        <dbReference type="EMBL" id="WZL75632.1"/>
    </source>
</evidence>
<dbReference type="EMBL" id="CP121689">
    <property type="protein sequence ID" value="WZL75632.1"/>
    <property type="molecule type" value="Genomic_DNA"/>
</dbReference>
<dbReference type="PANTHER" id="PTHR47099">
    <property type="entry name" value="METHYLCOBAMIDE:COM METHYLTRANSFERASE MTBA"/>
    <property type="match status" value="1"/>
</dbReference>
<reference evidence="2 3" key="1">
    <citation type="submission" date="2023-03" db="EMBL/GenBank/DDBJ databases">
        <title>Novel Species.</title>
        <authorList>
            <person name="Ma S."/>
        </authorList>
    </citation>
    <scope>NUCLEOTIDE SEQUENCE [LARGE SCALE GENOMIC DNA]</scope>
    <source>
        <strain evidence="2 3">B11</strain>
    </source>
</reference>
<name>A0ABZ2YAM8_9BACT</name>
<dbReference type="Gene3D" id="3.20.20.210">
    <property type="match status" value="1"/>
</dbReference>
<gene>
    <name evidence="2" type="ORF">QBE54_08545</name>
</gene>
<dbReference type="Proteomes" id="UP001461341">
    <property type="component" value="Chromosome"/>
</dbReference>
<sequence length="346" mass="39748">MKARERVLRALKREKVDRVPLDFWAIPGIQERLCRELSLDEEGLLRYFGVDFRTVEPRYIGPSLEKKNGMQKNVFGVWEKEGFLGYGEAPLEGACTPEDIDAYPFPDPEWFDVTHLREQCEKYKDFALRTAPAWGTWWASFQLSQALRGVERFFVDLLENEALVNRLLDRITEFTLRVNEKVFEATRGYLDIYFLGDDYGSQRGLLISVELWRKYFKPRIKLLCEQAKSYGLWVMFHSCGAIAELIPELSEAGVDIINPLQTRAKGMDFESLSRFKDLVAFHGGIDTQELLPFGSEEEVRQEVRKAISALASSGGAYILASSQELMPDVPVKNVVAMYDEARKIKF</sequence>
<accession>A0ABZ2YAM8</accession>
<protein>
    <submittedName>
        <fullName evidence="2">Uroporphyrinogen decarboxylase family protein</fullName>
    </submittedName>
</protein>
<dbReference type="InterPro" id="IPR052024">
    <property type="entry name" value="Methanogen_methyltrans"/>
</dbReference>
<evidence type="ECO:0000313" key="3">
    <source>
        <dbReference type="Proteomes" id="UP001461341"/>
    </source>
</evidence>
<dbReference type="InterPro" id="IPR038071">
    <property type="entry name" value="UROD/MetE-like_sf"/>
</dbReference>
<evidence type="ECO:0000259" key="1">
    <source>
        <dbReference type="Pfam" id="PF01208"/>
    </source>
</evidence>
<dbReference type="InterPro" id="IPR000257">
    <property type="entry name" value="Uroporphyrinogen_deCOase"/>
</dbReference>
<organism evidence="2 3">
    <name type="scientific">Thermatribacter velox</name>
    <dbReference type="NCBI Taxonomy" id="3039681"/>
    <lineage>
        <taxon>Bacteria</taxon>
        <taxon>Pseudomonadati</taxon>
        <taxon>Atribacterota</taxon>
        <taxon>Atribacteria</taxon>
        <taxon>Atribacterales</taxon>
        <taxon>Thermatribacteraceae</taxon>
        <taxon>Thermatribacter</taxon>
    </lineage>
</organism>
<dbReference type="PANTHER" id="PTHR47099:SF1">
    <property type="entry name" value="METHYLCOBAMIDE:COM METHYLTRANSFERASE MTBA"/>
    <property type="match status" value="1"/>
</dbReference>
<proteinExistence type="predicted"/>
<dbReference type="RefSeq" id="WP_369017781.1">
    <property type="nucleotide sequence ID" value="NZ_CP121689.1"/>
</dbReference>
<keyword evidence="3" id="KW-1185">Reference proteome</keyword>
<dbReference type="Pfam" id="PF01208">
    <property type="entry name" value="URO-D"/>
    <property type="match status" value="1"/>
</dbReference>